<dbReference type="InterPro" id="IPR018957">
    <property type="entry name" value="Znf_C3HC4_RING-type"/>
</dbReference>
<dbReference type="InterPro" id="IPR001841">
    <property type="entry name" value="Znf_RING"/>
</dbReference>
<dbReference type="AlphaFoldDB" id="A0A250X0Z1"/>
<dbReference type="PROSITE" id="PS00518">
    <property type="entry name" value="ZF_RING_1"/>
    <property type="match status" value="1"/>
</dbReference>
<sequence length="605" mass="65816">MGDSDDDDCVLIGEVQSGSSRKKRKFKMKPKLEDNPVITASDDFSMEAFQCPICIDLLYEPCVVPCGHEFCRSCLASVIHSANIYRFSKAGTECPVCRSIFQATTLGFNRHLHAVITRLFPVESSRRAQEVAEDEEKLSATNARIVTSPLLMQATSSIGLAQNFRERLPLSAPSAFEIGWRNSLQNESARGIVGEHERWRNLTTSSRRAPVASQLPPLQDAHFGAQVVLAGSSRTESQELRQTIDAANYLFHLDRYHEGVQTFNASTHLYTPRVRRPVTSSTLPTSSTSGHHHMVRHIGRAEAETTRLSMFRPTLSSVPTPAEPQNVVSRYTCEQSNTFQHPGIGMRSLLRIPSESRPESRTPTSNQATPCGVPPPLQPPSMMVSAAECPLSVTGSPRLPDSSTGLLSVVAPSIFNQALQNPEGAATSVGAEERATPEGAVTSVGAEERATPAEMLLAWDDSSEEERPFTSFMELRHQHEEEGMGTSLTASTRSENGPGNEPLSLSSGTPSGFIQLEVGPSHAPPSVPPVSASGEGEESQTWQAWQDVARAFLADPSLSTDFPSSSNLAEVTEVITEAIANDVQAEIQSDDMNISLIDTSWVFRF</sequence>
<feature type="region of interest" description="Disordered" evidence="5">
    <location>
        <begin position="424"/>
        <end position="444"/>
    </location>
</feature>
<dbReference type="STRING" id="1157962.A0A250X0Z1"/>
<name>A0A250X0Z1_9CHLO</name>
<evidence type="ECO:0000259" key="6">
    <source>
        <dbReference type="PROSITE" id="PS50089"/>
    </source>
</evidence>
<keyword evidence="2 4" id="KW-0863">Zinc-finger</keyword>
<evidence type="ECO:0000313" key="8">
    <source>
        <dbReference type="Proteomes" id="UP000232323"/>
    </source>
</evidence>
<dbReference type="SMART" id="SM00184">
    <property type="entry name" value="RING"/>
    <property type="match status" value="1"/>
</dbReference>
<organism evidence="7 8">
    <name type="scientific">Chlamydomonas eustigma</name>
    <dbReference type="NCBI Taxonomy" id="1157962"/>
    <lineage>
        <taxon>Eukaryota</taxon>
        <taxon>Viridiplantae</taxon>
        <taxon>Chlorophyta</taxon>
        <taxon>core chlorophytes</taxon>
        <taxon>Chlorophyceae</taxon>
        <taxon>CS clade</taxon>
        <taxon>Chlamydomonadales</taxon>
        <taxon>Chlamydomonadaceae</taxon>
        <taxon>Chlamydomonas</taxon>
    </lineage>
</organism>
<dbReference type="Pfam" id="PF00097">
    <property type="entry name" value="zf-C3HC4"/>
    <property type="match status" value="1"/>
</dbReference>
<feature type="compositionally biased region" description="Polar residues" evidence="5">
    <location>
        <begin position="486"/>
        <end position="512"/>
    </location>
</feature>
<dbReference type="Proteomes" id="UP000232323">
    <property type="component" value="Unassembled WGS sequence"/>
</dbReference>
<evidence type="ECO:0000256" key="5">
    <source>
        <dbReference type="SAM" id="MobiDB-lite"/>
    </source>
</evidence>
<comment type="caution">
    <text evidence="7">The sequence shown here is derived from an EMBL/GenBank/DDBJ whole genome shotgun (WGS) entry which is preliminary data.</text>
</comment>
<accession>A0A250X0Z1</accession>
<dbReference type="InterPro" id="IPR017907">
    <property type="entry name" value="Znf_RING_CS"/>
</dbReference>
<dbReference type="EMBL" id="BEGY01000019">
    <property type="protein sequence ID" value="GAX76743.1"/>
    <property type="molecule type" value="Genomic_DNA"/>
</dbReference>
<keyword evidence="1" id="KW-0479">Metal-binding</keyword>
<dbReference type="PROSITE" id="PS50089">
    <property type="entry name" value="ZF_RING_2"/>
    <property type="match status" value="1"/>
</dbReference>
<feature type="region of interest" description="Disordered" evidence="5">
    <location>
        <begin position="480"/>
        <end position="541"/>
    </location>
</feature>
<dbReference type="GO" id="GO:0061630">
    <property type="term" value="F:ubiquitin protein ligase activity"/>
    <property type="evidence" value="ECO:0007669"/>
    <property type="project" value="TreeGrafter"/>
</dbReference>
<evidence type="ECO:0000256" key="1">
    <source>
        <dbReference type="ARBA" id="ARBA00022723"/>
    </source>
</evidence>
<evidence type="ECO:0000256" key="3">
    <source>
        <dbReference type="ARBA" id="ARBA00022833"/>
    </source>
</evidence>
<gene>
    <name evidence="7" type="ORF">CEUSTIGMA_g4190.t1</name>
</gene>
<evidence type="ECO:0000256" key="2">
    <source>
        <dbReference type="ARBA" id="ARBA00022771"/>
    </source>
</evidence>
<dbReference type="OrthoDB" id="6105938at2759"/>
<dbReference type="Gene3D" id="3.30.40.10">
    <property type="entry name" value="Zinc/RING finger domain, C3HC4 (zinc finger)"/>
    <property type="match status" value="1"/>
</dbReference>
<dbReference type="PANTHER" id="PTHR23327:SF42">
    <property type="entry name" value="LON PEPTIDASE N-TERMINAL DOMAIN AND RING FINGER PROTEIN C14F5.10C"/>
    <property type="match status" value="1"/>
</dbReference>
<evidence type="ECO:0000313" key="7">
    <source>
        <dbReference type="EMBL" id="GAX76743.1"/>
    </source>
</evidence>
<feature type="region of interest" description="Disordered" evidence="5">
    <location>
        <begin position="354"/>
        <end position="378"/>
    </location>
</feature>
<dbReference type="PANTHER" id="PTHR23327">
    <property type="entry name" value="RING FINGER PROTEIN 127"/>
    <property type="match status" value="1"/>
</dbReference>
<proteinExistence type="predicted"/>
<evidence type="ECO:0000256" key="4">
    <source>
        <dbReference type="PROSITE-ProRule" id="PRU00175"/>
    </source>
</evidence>
<keyword evidence="3" id="KW-0862">Zinc</keyword>
<reference evidence="7 8" key="1">
    <citation type="submission" date="2017-08" db="EMBL/GenBank/DDBJ databases">
        <title>Acidophilic green algal genome provides insights into adaptation to an acidic environment.</title>
        <authorList>
            <person name="Hirooka S."/>
            <person name="Hirose Y."/>
            <person name="Kanesaki Y."/>
            <person name="Higuchi S."/>
            <person name="Fujiwara T."/>
            <person name="Onuma R."/>
            <person name="Era A."/>
            <person name="Ohbayashi R."/>
            <person name="Uzuka A."/>
            <person name="Nozaki H."/>
            <person name="Yoshikawa H."/>
            <person name="Miyagishima S.Y."/>
        </authorList>
    </citation>
    <scope>NUCLEOTIDE SEQUENCE [LARGE SCALE GENOMIC DNA]</scope>
    <source>
        <strain evidence="7 8">NIES-2499</strain>
    </source>
</reference>
<keyword evidence="8" id="KW-1185">Reference proteome</keyword>
<feature type="domain" description="RING-type" evidence="6">
    <location>
        <begin position="51"/>
        <end position="98"/>
    </location>
</feature>
<dbReference type="SUPFAM" id="SSF57850">
    <property type="entry name" value="RING/U-box"/>
    <property type="match status" value="1"/>
</dbReference>
<protein>
    <recommendedName>
        <fullName evidence="6">RING-type domain-containing protein</fullName>
    </recommendedName>
</protein>
<dbReference type="InterPro" id="IPR013083">
    <property type="entry name" value="Znf_RING/FYVE/PHD"/>
</dbReference>
<dbReference type="GO" id="GO:0008270">
    <property type="term" value="F:zinc ion binding"/>
    <property type="evidence" value="ECO:0007669"/>
    <property type="project" value="UniProtKB-KW"/>
</dbReference>